<evidence type="ECO:0000313" key="2">
    <source>
        <dbReference type="Proteomes" id="UP000003586"/>
    </source>
</evidence>
<keyword evidence="2" id="KW-1185">Reference proteome</keyword>
<gene>
    <name evidence="1" type="ORF">NIASO_09765</name>
</gene>
<dbReference type="HOGENOM" id="CLU_3293091_0_0_10"/>
<sequence>MIILIPVHYYTIYYRAKANEPADLNQRPVFIVKEDIANLA</sequence>
<organism evidence="1 2">
    <name type="scientific">Niabella soli DSM 19437</name>
    <dbReference type="NCBI Taxonomy" id="929713"/>
    <lineage>
        <taxon>Bacteria</taxon>
        <taxon>Pseudomonadati</taxon>
        <taxon>Bacteroidota</taxon>
        <taxon>Chitinophagia</taxon>
        <taxon>Chitinophagales</taxon>
        <taxon>Chitinophagaceae</taxon>
        <taxon>Niabella</taxon>
    </lineage>
</organism>
<evidence type="ECO:0000313" key="1">
    <source>
        <dbReference type="EMBL" id="AHF17556.1"/>
    </source>
</evidence>
<dbReference type="AlphaFoldDB" id="W0F856"/>
<protein>
    <submittedName>
        <fullName evidence="1">Uncharacterized protein</fullName>
    </submittedName>
</protein>
<reference evidence="1 2" key="1">
    <citation type="submission" date="2013-12" db="EMBL/GenBank/DDBJ databases">
        <authorList>
            <consortium name="DOE Joint Genome Institute"/>
            <person name="Eisen J."/>
            <person name="Huntemann M."/>
            <person name="Han J."/>
            <person name="Chen A."/>
            <person name="Kyrpides N."/>
            <person name="Mavromatis K."/>
            <person name="Markowitz V."/>
            <person name="Palaniappan K."/>
            <person name="Ivanova N."/>
            <person name="Schaumberg A."/>
            <person name="Pati A."/>
            <person name="Liolios K."/>
            <person name="Nordberg H.P."/>
            <person name="Cantor M.N."/>
            <person name="Hua S.X."/>
            <person name="Woyke T."/>
        </authorList>
    </citation>
    <scope>NUCLEOTIDE SEQUENCE [LARGE SCALE GENOMIC DNA]</scope>
    <source>
        <strain evidence="2">DSM 19437</strain>
    </source>
</reference>
<dbReference type="KEGG" id="nso:NIASO_09765"/>
<dbReference type="EMBL" id="CP007035">
    <property type="protein sequence ID" value="AHF17556.1"/>
    <property type="molecule type" value="Genomic_DNA"/>
</dbReference>
<name>W0F856_9BACT</name>
<accession>W0F856</accession>
<dbReference type="Proteomes" id="UP000003586">
    <property type="component" value="Chromosome"/>
</dbReference>
<proteinExistence type="predicted"/>